<dbReference type="PANTHER" id="PTHR43187">
    <property type="entry name" value="GLUTAMINE AMIDOTRANSFERASE DUG3-RELATED"/>
    <property type="match status" value="1"/>
</dbReference>
<feature type="non-terminal residue" evidence="3">
    <location>
        <position position="148"/>
    </location>
</feature>
<gene>
    <name evidence="3" type="ORF">KCU98_g10462</name>
</gene>
<dbReference type="InterPro" id="IPR052373">
    <property type="entry name" value="Gamma-glu_amide_hydrolase"/>
</dbReference>
<reference evidence="3" key="1">
    <citation type="journal article" date="2021" name="J Fungi (Basel)">
        <title>Virulence traits and population genomics of the black yeast Aureobasidium melanogenum.</title>
        <authorList>
            <person name="Cernosa A."/>
            <person name="Sun X."/>
            <person name="Gostincar C."/>
            <person name="Fang C."/>
            <person name="Gunde-Cimerman N."/>
            <person name="Song Z."/>
        </authorList>
    </citation>
    <scope>NUCLEOTIDE SEQUENCE</scope>
    <source>
        <strain evidence="3">EXF-9298</strain>
    </source>
</reference>
<keyword evidence="1" id="KW-0315">Glutamine amidotransferase</keyword>
<accession>A0A9P8FJZ8</accession>
<keyword evidence="4" id="KW-1185">Reference proteome</keyword>
<reference evidence="3" key="2">
    <citation type="submission" date="2021-08" db="EMBL/GenBank/DDBJ databases">
        <authorList>
            <person name="Gostincar C."/>
            <person name="Sun X."/>
            <person name="Song Z."/>
            <person name="Gunde-Cimerman N."/>
        </authorList>
    </citation>
    <scope>NUCLEOTIDE SEQUENCE</scope>
    <source>
        <strain evidence="3">EXF-9298</strain>
    </source>
</reference>
<dbReference type="InterPro" id="IPR017932">
    <property type="entry name" value="GATase_2_dom"/>
</dbReference>
<dbReference type="Proteomes" id="UP000729357">
    <property type="component" value="Unassembled WGS sequence"/>
</dbReference>
<dbReference type="PANTHER" id="PTHR43187:SF1">
    <property type="entry name" value="GLUTAMINE AMIDOTRANSFERASE DUG3-RELATED"/>
    <property type="match status" value="1"/>
</dbReference>
<feature type="domain" description="Glutamine amidotransferase type-2" evidence="2">
    <location>
        <begin position="2"/>
        <end position="148"/>
    </location>
</feature>
<dbReference type="Pfam" id="PF13230">
    <property type="entry name" value="GATase_4"/>
    <property type="match status" value="1"/>
</dbReference>
<name>A0A9P8FJZ8_AURME</name>
<dbReference type="InterPro" id="IPR029055">
    <property type="entry name" value="Ntn_hydrolases_N"/>
</dbReference>
<protein>
    <submittedName>
        <fullName evidence="3">N-terminal nucleophile aminohydrolase</fullName>
    </submittedName>
</protein>
<dbReference type="AlphaFoldDB" id="A0A9P8FJZ8"/>
<dbReference type="InterPro" id="IPR026869">
    <property type="entry name" value="EgtC-like"/>
</dbReference>
<dbReference type="GO" id="GO:0006751">
    <property type="term" value="P:glutathione catabolic process"/>
    <property type="evidence" value="ECO:0007669"/>
    <property type="project" value="TreeGrafter"/>
</dbReference>
<dbReference type="CDD" id="cd01908">
    <property type="entry name" value="YafJ"/>
    <property type="match status" value="1"/>
</dbReference>
<dbReference type="SUPFAM" id="SSF56235">
    <property type="entry name" value="N-terminal nucleophile aminohydrolases (Ntn hydrolases)"/>
    <property type="match status" value="1"/>
</dbReference>
<evidence type="ECO:0000259" key="2">
    <source>
        <dbReference type="PROSITE" id="PS51278"/>
    </source>
</evidence>
<sequence>MCRFMVYKGKEPILLSTLILDPAHSILTQSYDSRLRLDTRRPHNGDGFGVGYYTPPSLLPLLGPDPCIFTSTIPAWNCSNLTRLASKTVSPLIFAHVRASTEGALAESNCHPFSRGCLMFMHNGGVGGWNSGVKRKLVSDVGDRWFGG</sequence>
<dbReference type="GO" id="GO:0005737">
    <property type="term" value="C:cytoplasm"/>
    <property type="evidence" value="ECO:0007669"/>
    <property type="project" value="TreeGrafter"/>
</dbReference>
<comment type="caution">
    <text evidence="3">The sequence shown here is derived from an EMBL/GenBank/DDBJ whole genome shotgun (WGS) entry which is preliminary data.</text>
</comment>
<evidence type="ECO:0000313" key="3">
    <source>
        <dbReference type="EMBL" id="KAG9976841.1"/>
    </source>
</evidence>
<dbReference type="GO" id="GO:0008242">
    <property type="term" value="F:omega peptidase activity"/>
    <property type="evidence" value="ECO:0007669"/>
    <property type="project" value="TreeGrafter"/>
</dbReference>
<evidence type="ECO:0000313" key="4">
    <source>
        <dbReference type="Proteomes" id="UP000729357"/>
    </source>
</evidence>
<dbReference type="Gene3D" id="3.60.20.10">
    <property type="entry name" value="Glutamine Phosphoribosylpyrophosphate, subunit 1, domain 1"/>
    <property type="match status" value="1"/>
</dbReference>
<evidence type="ECO:0000256" key="1">
    <source>
        <dbReference type="ARBA" id="ARBA00022962"/>
    </source>
</evidence>
<proteinExistence type="predicted"/>
<organism evidence="3 4">
    <name type="scientific">Aureobasidium melanogenum</name>
    <name type="common">Aureobasidium pullulans var. melanogenum</name>
    <dbReference type="NCBI Taxonomy" id="46634"/>
    <lineage>
        <taxon>Eukaryota</taxon>
        <taxon>Fungi</taxon>
        <taxon>Dikarya</taxon>
        <taxon>Ascomycota</taxon>
        <taxon>Pezizomycotina</taxon>
        <taxon>Dothideomycetes</taxon>
        <taxon>Dothideomycetidae</taxon>
        <taxon>Dothideales</taxon>
        <taxon>Saccotheciaceae</taxon>
        <taxon>Aureobasidium</taxon>
    </lineage>
</organism>
<dbReference type="EMBL" id="JAHFXS010001552">
    <property type="protein sequence ID" value="KAG9976841.1"/>
    <property type="molecule type" value="Genomic_DNA"/>
</dbReference>
<dbReference type="PROSITE" id="PS51278">
    <property type="entry name" value="GATASE_TYPE_2"/>
    <property type="match status" value="1"/>
</dbReference>
<dbReference type="GO" id="GO:0061672">
    <property type="term" value="C:glutathione hydrolase complex"/>
    <property type="evidence" value="ECO:0007669"/>
    <property type="project" value="TreeGrafter"/>
</dbReference>